<dbReference type="AlphaFoldDB" id="A0A9P6WH78"/>
<dbReference type="GO" id="GO:0005739">
    <property type="term" value="C:mitochondrion"/>
    <property type="evidence" value="ECO:0007669"/>
    <property type="project" value="InterPro"/>
</dbReference>
<dbReference type="Pfam" id="PF19189">
    <property type="entry name" value="Mtf2"/>
    <property type="match status" value="1"/>
</dbReference>
<evidence type="ECO:0000259" key="2">
    <source>
        <dbReference type="Pfam" id="PF19189"/>
    </source>
</evidence>
<accession>A0A9P6WH78</accession>
<reference evidence="3" key="1">
    <citation type="submission" date="2020-11" db="EMBL/GenBank/DDBJ databases">
        <title>Kefir isolates.</title>
        <authorList>
            <person name="Marcisauskas S."/>
            <person name="Kim Y."/>
            <person name="Blasche S."/>
        </authorList>
    </citation>
    <scope>NUCLEOTIDE SEQUENCE</scope>
    <source>
        <strain evidence="3">Olga-1</strain>
    </source>
</reference>
<dbReference type="EMBL" id="PUHW01000318">
    <property type="protein sequence ID" value="KAG0687081.1"/>
    <property type="molecule type" value="Genomic_DNA"/>
</dbReference>
<feature type="domain" description="Mtf2-like C-terminal" evidence="2">
    <location>
        <begin position="154"/>
        <end position="358"/>
    </location>
</feature>
<dbReference type="Proteomes" id="UP000697127">
    <property type="component" value="Unassembled WGS sequence"/>
</dbReference>
<feature type="compositionally biased region" description="Low complexity" evidence="1">
    <location>
        <begin position="109"/>
        <end position="121"/>
    </location>
</feature>
<name>A0A9P6WH78_9ASCO</name>
<evidence type="ECO:0000256" key="1">
    <source>
        <dbReference type="SAM" id="MobiDB-lite"/>
    </source>
</evidence>
<protein>
    <recommendedName>
        <fullName evidence="2">Mtf2-like C-terminal domain-containing protein</fullName>
    </recommendedName>
</protein>
<feature type="region of interest" description="Disordered" evidence="1">
    <location>
        <begin position="109"/>
        <end position="133"/>
    </location>
</feature>
<dbReference type="InterPro" id="IPR043837">
    <property type="entry name" value="Mtf2-like_C"/>
</dbReference>
<proteinExistence type="predicted"/>
<comment type="caution">
    <text evidence="3">The sequence shown here is derived from an EMBL/GenBank/DDBJ whole genome shotgun (WGS) entry which is preliminary data.</text>
</comment>
<gene>
    <name evidence="3" type="ORF">C6P40_002894</name>
</gene>
<keyword evidence="4" id="KW-1185">Reference proteome</keyword>
<evidence type="ECO:0000313" key="4">
    <source>
        <dbReference type="Proteomes" id="UP000697127"/>
    </source>
</evidence>
<evidence type="ECO:0000313" key="3">
    <source>
        <dbReference type="EMBL" id="KAG0687081.1"/>
    </source>
</evidence>
<organism evidence="3 4">
    <name type="scientific">Pichia californica</name>
    <dbReference type="NCBI Taxonomy" id="460514"/>
    <lineage>
        <taxon>Eukaryota</taxon>
        <taxon>Fungi</taxon>
        <taxon>Dikarya</taxon>
        <taxon>Ascomycota</taxon>
        <taxon>Saccharomycotina</taxon>
        <taxon>Pichiomycetes</taxon>
        <taxon>Pichiales</taxon>
        <taxon>Pichiaceae</taxon>
        <taxon>Pichia</taxon>
    </lineage>
</organism>
<dbReference type="OrthoDB" id="2444174at2759"/>
<sequence>MSRYKLILRTYSTTKLGKTFGEFQKETLNSKNSTNLNNESLITKIKENNVYKNFFENFEKLKKDSEKKNRITSFEEQKSFKQVFDYLSKESNKIGIVKSLETFVNFQSPLQQQQQQNNKNSSNDENKNKFSFFKSTSNPINLEIQYKNKTELNKNLLEALLPTLNFINKNINSTNQMQDFVKENIINSFLKNLNNKSNNNKNFKNQKINLKYSINDIKLTSLKNPEFPIVDIQTLPLLIKFCLNSLTFDFNSISNSLSLIEFIKNHESIELYGFGLNIDCYNAILIQIWSKTENLNIIGNLVDELKINAIQPDLYTFKILSKIYLQCMRVKDTVKSEPYIIWNSSSNIHKIRDYLQDFRFL</sequence>